<evidence type="ECO:0000256" key="1">
    <source>
        <dbReference type="SAM" id="MobiDB-lite"/>
    </source>
</evidence>
<reference evidence="4" key="1">
    <citation type="submission" date="2025-08" db="UniProtKB">
        <authorList>
            <consortium name="RefSeq"/>
        </authorList>
    </citation>
    <scope>IDENTIFICATION</scope>
</reference>
<feature type="compositionally biased region" description="Basic and acidic residues" evidence="1">
    <location>
        <begin position="171"/>
        <end position="183"/>
    </location>
</feature>
<name>A0ABM5GR36_9SAUR</name>
<dbReference type="InterPro" id="IPR003322">
    <property type="entry name" value="B_retro_matrix"/>
</dbReference>
<dbReference type="Proteomes" id="UP001652642">
    <property type="component" value="Chromosome 6"/>
</dbReference>
<keyword evidence="3" id="KW-1185">Reference proteome</keyword>
<accession>A0ABM5GR36</accession>
<dbReference type="Gene3D" id="1.10.150.490">
    <property type="entry name" value="Retroviral GAG p10 protein"/>
    <property type="match status" value="1"/>
</dbReference>
<evidence type="ECO:0000259" key="2">
    <source>
        <dbReference type="Pfam" id="PF02337"/>
    </source>
</evidence>
<evidence type="ECO:0000313" key="3">
    <source>
        <dbReference type="Proteomes" id="UP001652642"/>
    </source>
</evidence>
<dbReference type="GeneID" id="140708396"/>
<feature type="region of interest" description="Disordered" evidence="1">
    <location>
        <begin position="151"/>
        <end position="184"/>
    </location>
</feature>
<gene>
    <name evidence="4" type="primary">LOC140708396</name>
</gene>
<dbReference type="SUPFAM" id="SSF47836">
    <property type="entry name" value="Retroviral matrix proteins"/>
    <property type="match status" value="1"/>
</dbReference>
<dbReference type="Pfam" id="PF02337">
    <property type="entry name" value="Gag_p10"/>
    <property type="match status" value="1"/>
</dbReference>
<dbReference type="RefSeq" id="XP_072860128.1">
    <property type="nucleotide sequence ID" value="XM_073004027.1"/>
</dbReference>
<feature type="domain" description="Beta-retroviral matrix protein" evidence="2">
    <location>
        <begin position="40"/>
        <end position="92"/>
    </location>
</feature>
<dbReference type="InterPro" id="IPR010999">
    <property type="entry name" value="Retrovr_matrix"/>
</dbReference>
<proteinExistence type="predicted"/>
<feature type="compositionally biased region" description="Pro residues" evidence="1">
    <location>
        <begin position="158"/>
        <end position="168"/>
    </location>
</feature>
<organism evidence="3 4">
    <name type="scientific">Pogona vitticeps</name>
    <name type="common">central bearded dragon</name>
    <dbReference type="NCBI Taxonomy" id="103695"/>
    <lineage>
        <taxon>Eukaryota</taxon>
        <taxon>Metazoa</taxon>
        <taxon>Chordata</taxon>
        <taxon>Craniata</taxon>
        <taxon>Vertebrata</taxon>
        <taxon>Euteleostomi</taxon>
        <taxon>Lepidosauria</taxon>
        <taxon>Squamata</taxon>
        <taxon>Bifurcata</taxon>
        <taxon>Unidentata</taxon>
        <taxon>Episquamata</taxon>
        <taxon>Toxicofera</taxon>
        <taxon>Iguania</taxon>
        <taxon>Acrodonta</taxon>
        <taxon>Agamidae</taxon>
        <taxon>Amphibolurinae</taxon>
        <taxon>Pogona</taxon>
    </lineage>
</organism>
<dbReference type="InterPro" id="IPR038124">
    <property type="entry name" value="B_retro_matrix_sf"/>
</dbReference>
<protein>
    <recommendedName>
        <fullName evidence="2">Beta-retroviral matrix protein domain-containing protein</fullName>
    </recommendedName>
</protein>
<sequence length="404" mass="44013">MGCLSTKEQHQNAEELIVRQNDGWQISGKELMEQEQHARELSRLVQQNCKRQVSDKEILELLSEIDQSCAWYPLHGSLKLEVWQRIGKELQSEPRASITCLLTWKVIYEALSVFHGNYNLLLKGAEEKLSSPQFVLAPPAASTALPPPAPLAAASSALPPPNLDPLPSAPVEEKTETLNESSREGCVVSGIRETPVSQRNILFAPEGESNLFKQLPQILLPLPSASLLIAEPPGMPRSPPVLDPACVILAQRDEAAVSACCDLLPSQGVCELQLSLTDKGTEALPKCSSVQQPVPSDWNRGLLPQEEGIICPKQMKINLASATDGLQRPEIAKTGETADCLHPFWPGLDAPATLLMGSHYSTEKWDSGHPPGQPPGDLQELFQVMFAREACCVSSVQAVCYISE</sequence>
<evidence type="ECO:0000313" key="4">
    <source>
        <dbReference type="RefSeq" id="XP_072860128.1"/>
    </source>
</evidence>